<feature type="domain" description="Alpha-D-phosphohexomutase alpha/beta/alpha" evidence="10">
    <location>
        <begin position="242"/>
        <end position="337"/>
    </location>
</feature>
<dbReference type="InterPro" id="IPR005841">
    <property type="entry name" value="Alpha-D-phosphohexomutase_SF"/>
</dbReference>
<keyword evidence="5" id="KW-0460">Magnesium</keyword>
<evidence type="ECO:0000256" key="4">
    <source>
        <dbReference type="ARBA" id="ARBA00022723"/>
    </source>
</evidence>
<evidence type="ECO:0000256" key="6">
    <source>
        <dbReference type="ARBA" id="ARBA00023235"/>
    </source>
</evidence>
<proteinExistence type="inferred from homology"/>
<gene>
    <name evidence="11" type="ORF">L6E24_05405</name>
</gene>
<keyword evidence="6" id="KW-0413">Isomerase</keyword>
<dbReference type="InterPro" id="IPR005845">
    <property type="entry name" value="A-D-PHexomutase_a/b/a-II"/>
</dbReference>
<keyword evidence="12" id="KW-1185">Reference proteome</keyword>
<dbReference type="Pfam" id="PF02878">
    <property type="entry name" value="PGM_PMM_I"/>
    <property type="match status" value="1"/>
</dbReference>
<sequence length="417" mass="44314">MLFGSSGIRRPFGPELLDIGLKAGFAAGNDVDNIVVGTDTRKTGPALSDAFIAGALFSGAGVVSCGIAPTPTIANAINYCCAGAGCSVTASHNPENYNGIKLINPDGSAFTKKQQAEIEDKIKSCKNSGWENQGEVRQTDIIRPHIENILKNVDIGEASVLLDCGGGAGSVITPLLLKEAGVSVGCINCTPSGVFPRPSEPLEENVHYLKNMVRDGKFSGGLIHDGDADRFMAIDGRGRYIKGDHLLVLFAEYAGAKKVVTTADASMAIEESAEVRRTPVGDSYVSEELLSWGDFGGEPSGSWIFPKNSLCPDGIYAAALFCRIASETDIAEAIDELPDYPILRSSYFCENGRDVLTALGAENPTDGIRIEDEDGWCLIRASGTEPKVRITAEGRSMDTAKKMRERGLGLLKSVSKK</sequence>
<keyword evidence="3" id="KW-0597">Phosphoprotein</keyword>
<protein>
    <submittedName>
        <fullName evidence="11">Phosphopentomutase/phosphoglucosamine mutase</fullName>
    </submittedName>
</protein>
<feature type="domain" description="Alpha-D-phosphohexomutase C-terminal" evidence="7">
    <location>
        <begin position="362"/>
        <end position="405"/>
    </location>
</feature>
<dbReference type="InterPro" id="IPR036900">
    <property type="entry name" value="A-D-PHexomutase_C_sf"/>
</dbReference>
<dbReference type="EMBL" id="CP096115">
    <property type="protein sequence ID" value="UUX93553.1"/>
    <property type="molecule type" value="Genomic_DNA"/>
</dbReference>
<dbReference type="InterPro" id="IPR005844">
    <property type="entry name" value="A-D-PHexomutase_a/b/a-I"/>
</dbReference>
<evidence type="ECO:0000259" key="7">
    <source>
        <dbReference type="Pfam" id="PF00408"/>
    </source>
</evidence>
<evidence type="ECO:0000256" key="5">
    <source>
        <dbReference type="ARBA" id="ARBA00022842"/>
    </source>
</evidence>
<organism evidence="11 12">
    <name type="scientific">Methanoplanus endosymbiosus</name>
    <dbReference type="NCBI Taxonomy" id="33865"/>
    <lineage>
        <taxon>Archaea</taxon>
        <taxon>Methanobacteriati</taxon>
        <taxon>Methanobacteriota</taxon>
        <taxon>Stenosarchaea group</taxon>
        <taxon>Methanomicrobia</taxon>
        <taxon>Methanomicrobiales</taxon>
        <taxon>Methanomicrobiaceae</taxon>
        <taxon>Methanoplanus</taxon>
    </lineage>
</organism>
<keyword evidence="4" id="KW-0479">Metal-binding</keyword>
<dbReference type="Pfam" id="PF00408">
    <property type="entry name" value="PGM_PMM_IV"/>
    <property type="match status" value="1"/>
</dbReference>
<feature type="domain" description="Alpha-D-phosphohexomutase alpha/beta/alpha" evidence="9">
    <location>
        <begin position="144"/>
        <end position="238"/>
    </location>
</feature>
<dbReference type="Pfam" id="PF02880">
    <property type="entry name" value="PGM_PMM_III"/>
    <property type="match status" value="1"/>
</dbReference>
<dbReference type="Gene3D" id="3.40.120.10">
    <property type="entry name" value="Alpha-D-Glucose-1,6-Bisphosphate, subunit A, domain 3"/>
    <property type="match status" value="3"/>
</dbReference>
<evidence type="ECO:0000256" key="2">
    <source>
        <dbReference type="ARBA" id="ARBA00010231"/>
    </source>
</evidence>
<dbReference type="Pfam" id="PF02879">
    <property type="entry name" value="PGM_PMM_II"/>
    <property type="match status" value="1"/>
</dbReference>
<comment type="similarity">
    <text evidence="2">Belongs to the phosphohexose mutase family.</text>
</comment>
<dbReference type="Gene3D" id="3.30.310.50">
    <property type="entry name" value="Alpha-D-phosphohexomutase, C-terminal domain"/>
    <property type="match status" value="1"/>
</dbReference>
<evidence type="ECO:0000259" key="10">
    <source>
        <dbReference type="Pfam" id="PF02880"/>
    </source>
</evidence>
<dbReference type="SUPFAM" id="SSF55957">
    <property type="entry name" value="Phosphoglucomutase, C-terminal domain"/>
    <property type="match status" value="1"/>
</dbReference>
<evidence type="ECO:0000259" key="9">
    <source>
        <dbReference type="Pfam" id="PF02879"/>
    </source>
</evidence>
<dbReference type="RefSeq" id="WP_257743691.1">
    <property type="nucleotide sequence ID" value="NZ_CP096115.1"/>
</dbReference>
<dbReference type="PANTHER" id="PTHR43771">
    <property type="entry name" value="PHOSPHOMANNOMUTASE"/>
    <property type="match status" value="1"/>
</dbReference>
<dbReference type="PANTHER" id="PTHR43771:SF2">
    <property type="entry name" value="PHOSPHOMANNOMUTASE_PHOSPHOGLUCOMUTASE"/>
    <property type="match status" value="1"/>
</dbReference>
<dbReference type="PRINTS" id="PR00509">
    <property type="entry name" value="PGMPMM"/>
</dbReference>
<dbReference type="CDD" id="cd03087">
    <property type="entry name" value="PGM_like1"/>
    <property type="match status" value="1"/>
</dbReference>
<comment type="cofactor">
    <cofactor evidence="1">
        <name>Mg(2+)</name>
        <dbReference type="ChEBI" id="CHEBI:18420"/>
    </cofactor>
</comment>
<dbReference type="KEGG" id="mend:L6E24_05405"/>
<accession>A0A9E7TJE4</accession>
<feature type="domain" description="Alpha-D-phosphohexomutase alpha/beta/alpha" evidence="8">
    <location>
        <begin position="2"/>
        <end position="124"/>
    </location>
</feature>
<dbReference type="InterPro" id="IPR016055">
    <property type="entry name" value="A-D-PHexomutase_a/b/a-I/II/III"/>
</dbReference>
<dbReference type="InterPro" id="IPR005846">
    <property type="entry name" value="A-D-PHexomutase_a/b/a-III"/>
</dbReference>
<name>A0A9E7TJE4_9EURY</name>
<dbReference type="InterPro" id="IPR005843">
    <property type="entry name" value="A-D-PHexomutase_C"/>
</dbReference>
<dbReference type="AlphaFoldDB" id="A0A9E7TJE4"/>
<dbReference type="GO" id="GO:0005975">
    <property type="term" value="P:carbohydrate metabolic process"/>
    <property type="evidence" value="ECO:0007669"/>
    <property type="project" value="InterPro"/>
</dbReference>
<dbReference type="Proteomes" id="UP001060368">
    <property type="component" value="Chromosome"/>
</dbReference>
<dbReference type="GO" id="GO:0008966">
    <property type="term" value="F:phosphoglucosamine mutase activity"/>
    <property type="evidence" value="ECO:0007669"/>
    <property type="project" value="InterPro"/>
</dbReference>
<dbReference type="GO" id="GO:0046872">
    <property type="term" value="F:metal ion binding"/>
    <property type="evidence" value="ECO:0007669"/>
    <property type="project" value="UniProtKB-KW"/>
</dbReference>
<evidence type="ECO:0000256" key="3">
    <source>
        <dbReference type="ARBA" id="ARBA00022553"/>
    </source>
</evidence>
<dbReference type="GeneID" id="74307113"/>
<dbReference type="SUPFAM" id="SSF53738">
    <property type="entry name" value="Phosphoglucomutase, first 3 domains"/>
    <property type="match status" value="3"/>
</dbReference>
<evidence type="ECO:0000313" key="11">
    <source>
        <dbReference type="EMBL" id="UUX93553.1"/>
    </source>
</evidence>
<reference evidence="11" key="1">
    <citation type="submission" date="2022-04" db="EMBL/GenBank/DDBJ databases">
        <title>Complete genome of Methanoplanus endosymbiosus DSM 3599.</title>
        <authorList>
            <person name="Chen S.-C."/>
            <person name="You Y.-T."/>
            <person name="Zhou Y.-Z."/>
            <person name="Lai M.-C."/>
        </authorList>
    </citation>
    <scope>NUCLEOTIDE SEQUENCE</scope>
    <source>
        <strain evidence="11">DSM 3599</strain>
    </source>
</reference>
<evidence type="ECO:0000256" key="1">
    <source>
        <dbReference type="ARBA" id="ARBA00001946"/>
    </source>
</evidence>
<dbReference type="InterPro" id="IPR024086">
    <property type="entry name" value="GlmM_arc-type"/>
</dbReference>
<evidence type="ECO:0000313" key="12">
    <source>
        <dbReference type="Proteomes" id="UP001060368"/>
    </source>
</evidence>
<evidence type="ECO:0000259" key="8">
    <source>
        <dbReference type="Pfam" id="PF02878"/>
    </source>
</evidence>